<dbReference type="Proteomes" id="UP000634476">
    <property type="component" value="Unassembled WGS sequence"/>
</dbReference>
<gene>
    <name evidence="2" type="ORF">Pta02_45070</name>
</gene>
<organism evidence="2 3">
    <name type="scientific">Planobispora takensis</name>
    <dbReference type="NCBI Taxonomy" id="1367882"/>
    <lineage>
        <taxon>Bacteria</taxon>
        <taxon>Bacillati</taxon>
        <taxon>Actinomycetota</taxon>
        <taxon>Actinomycetes</taxon>
        <taxon>Streptosporangiales</taxon>
        <taxon>Streptosporangiaceae</taxon>
        <taxon>Planobispora</taxon>
    </lineage>
</organism>
<reference evidence="2" key="1">
    <citation type="submission" date="2021-01" db="EMBL/GenBank/DDBJ databases">
        <title>Whole genome shotgun sequence of Planobispora takensis NBRC 109077.</title>
        <authorList>
            <person name="Komaki H."/>
            <person name="Tamura T."/>
        </authorList>
    </citation>
    <scope>NUCLEOTIDE SEQUENCE</scope>
    <source>
        <strain evidence="2">NBRC 109077</strain>
    </source>
</reference>
<protein>
    <submittedName>
        <fullName evidence="2">Uncharacterized protein</fullName>
    </submittedName>
</protein>
<evidence type="ECO:0000256" key="1">
    <source>
        <dbReference type="SAM" id="SignalP"/>
    </source>
</evidence>
<sequence length="205" mass="21337">MRKWIAVVAVLVAAGAAALWWSAAQGEDSPRAAVLHTEATTGHYAPIATRALDPEPLTVGEIFPGDTVTSGGVTLDRKGTEALTDCAEAVWGSAQSAVAGCTQALRAHYATPDGRISGQFLIFNLADSTAADRLVTALKDGGFVRPAPGTPEAFDGSRSWAYARALGHYATVSWVAPVGAAAHVDLTYPQLAVDGLTLVIQKRLI</sequence>
<evidence type="ECO:0000313" key="2">
    <source>
        <dbReference type="EMBL" id="GII02499.1"/>
    </source>
</evidence>
<accession>A0A8J3WU31</accession>
<keyword evidence="3" id="KW-1185">Reference proteome</keyword>
<proteinExistence type="predicted"/>
<dbReference type="EMBL" id="BOOK01000032">
    <property type="protein sequence ID" value="GII02499.1"/>
    <property type="molecule type" value="Genomic_DNA"/>
</dbReference>
<name>A0A8J3WU31_9ACTN</name>
<evidence type="ECO:0000313" key="3">
    <source>
        <dbReference type="Proteomes" id="UP000634476"/>
    </source>
</evidence>
<feature type="signal peptide" evidence="1">
    <location>
        <begin position="1"/>
        <end position="26"/>
    </location>
</feature>
<dbReference type="RefSeq" id="WP_203876827.1">
    <property type="nucleotide sequence ID" value="NZ_BOOK01000032.1"/>
</dbReference>
<comment type="caution">
    <text evidence="2">The sequence shown here is derived from an EMBL/GenBank/DDBJ whole genome shotgun (WGS) entry which is preliminary data.</text>
</comment>
<dbReference type="AlphaFoldDB" id="A0A8J3WU31"/>
<feature type="chain" id="PRO_5035266980" evidence="1">
    <location>
        <begin position="27"/>
        <end position="205"/>
    </location>
</feature>
<keyword evidence="1" id="KW-0732">Signal</keyword>